<sequence length="64" mass="7540">MNLLGKKKNSCPISKIRQLIVHIEKLPFFYMKKYVIYNIYLSSLIISLHILSGNSCWKGEMTYE</sequence>
<feature type="transmembrane region" description="Helical" evidence="1">
    <location>
        <begin position="34"/>
        <end position="52"/>
    </location>
</feature>
<reference evidence="2 3" key="1">
    <citation type="submission" date="2018-08" db="EMBL/GenBank/DDBJ databases">
        <title>A genome reference for cultivated species of the human gut microbiota.</title>
        <authorList>
            <person name="Zou Y."/>
            <person name="Xue W."/>
            <person name="Luo G."/>
        </authorList>
    </citation>
    <scope>NUCLEOTIDE SEQUENCE [LARGE SCALE GENOMIC DNA]</scope>
    <source>
        <strain evidence="2 3">AF27-12</strain>
    </source>
</reference>
<gene>
    <name evidence="2" type="ORF">DWY77_00305</name>
</gene>
<dbReference type="AlphaFoldDB" id="A0A412CI36"/>
<dbReference type="EMBL" id="QRTP01000001">
    <property type="protein sequence ID" value="RGQ87044.1"/>
    <property type="molecule type" value="Genomic_DNA"/>
</dbReference>
<organism evidence="2 3">
    <name type="scientific">Megamonas rupellensis</name>
    <dbReference type="NCBI Taxonomy" id="491921"/>
    <lineage>
        <taxon>Bacteria</taxon>
        <taxon>Bacillati</taxon>
        <taxon>Bacillota</taxon>
        <taxon>Negativicutes</taxon>
        <taxon>Selenomonadales</taxon>
        <taxon>Selenomonadaceae</taxon>
        <taxon>Megamonas</taxon>
    </lineage>
</organism>
<evidence type="ECO:0000313" key="2">
    <source>
        <dbReference type="EMBL" id="RGQ87044.1"/>
    </source>
</evidence>
<evidence type="ECO:0000313" key="3">
    <source>
        <dbReference type="Proteomes" id="UP000286147"/>
    </source>
</evidence>
<accession>A0A412CI36</accession>
<evidence type="ECO:0000256" key="1">
    <source>
        <dbReference type="SAM" id="Phobius"/>
    </source>
</evidence>
<dbReference type="Proteomes" id="UP000286147">
    <property type="component" value="Unassembled WGS sequence"/>
</dbReference>
<keyword evidence="1" id="KW-0812">Transmembrane</keyword>
<comment type="caution">
    <text evidence="2">The sequence shown here is derived from an EMBL/GenBank/DDBJ whole genome shotgun (WGS) entry which is preliminary data.</text>
</comment>
<name>A0A412CI36_9FIRM</name>
<protein>
    <submittedName>
        <fullName evidence="2">Uncharacterized protein</fullName>
    </submittedName>
</protein>
<keyword evidence="1" id="KW-1133">Transmembrane helix</keyword>
<proteinExistence type="predicted"/>
<keyword evidence="1" id="KW-0472">Membrane</keyword>